<dbReference type="Gene3D" id="3.30.420.10">
    <property type="entry name" value="Ribonuclease H-like superfamily/Ribonuclease H"/>
    <property type="match status" value="1"/>
</dbReference>
<evidence type="ECO:0000313" key="16">
    <source>
        <dbReference type="EMBL" id="SFU98488.1"/>
    </source>
</evidence>
<proteinExistence type="predicted"/>
<dbReference type="EMBL" id="FPBJ01000078">
    <property type="protein sequence ID" value="SFU98488.1"/>
    <property type="molecule type" value="Genomic_DNA"/>
</dbReference>
<dbReference type="Pfam" id="PF13358">
    <property type="entry name" value="DDE_3"/>
    <property type="match status" value="1"/>
</dbReference>
<evidence type="ECO:0000313" key="3">
    <source>
        <dbReference type="EMBL" id="SFU80633.1"/>
    </source>
</evidence>
<dbReference type="EMBL" id="FPBJ01000076">
    <property type="protein sequence ID" value="SFU98376.1"/>
    <property type="molecule type" value="Genomic_DNA"/>
</dbReference>
<evidence type="ECO:0000313" key="11">
    <source>
        <dbReference type="EMBL" id="SFU95785.1"/>
    </source>
</evidence>
<dbReference type="EMBL" id="FPBJ01000051">
    <property type="protein sequence ID" value="SFU94259.1"/>
    <property type="molecule type" value="Genomic_DNA"/>
</dbReference>
<dbReference type="EMBL" id="FPBJ01000055">
    <property type="protein sequence ID" value="SFU95376.1"/>
    <property type="molecule type" value="Genomic_DNA"/>
</dbReference>
<dbReference type="EMBL" id="FPBJ01000034">
    <property type="protein sequence ID" value="SFU85714.1"/>
    <property type="molecule type" value="Genomic_DNA"/>
</dbReference>
<dbReference type="InterPro" id="IPR012337">
    <property type="entry name" value="RNaseH-like_sf"/>
</dbReference>
<evidence type="ECO:0000313" key="5">
    <source>
        <dbReference type="EMBL" id="SFU85714.1"/>
    </source>
</evidence>
<evidence type="ECO:0000259" key="1">
    <source>
        <dbReference type="Pfam" id="PF13358"/>
    </source>
</evidence>
<evidence type="ECO:0000313" key="17">
    <source>
        <dbReference type="Proteomes" id="UP000242496"/>
    </source>
</evidence>
<dbReference type="EMBL" id="FPBJ01000045">
    <property type="protein sequence ID" value="SFU91674.1"/>
    <property type="molecule type" value="Genomic_DNA"/>
</dbReference>
<dbReference type="EMBL" id="FPBJ01000038">
    <property type="protein sequence ID" value="SFU88657.1"/>
    <property type="molecule type" value="Genomic_DNA"/>
</dbReference>
<evidence type="ECO:0000313" key="2">
    <source>
        <dbReference type="EMBL" id="SFU71978.1"/>
    </source>
</evidence>
<dbReference type="EMBL" id="FPBJ01000054">
    <property type="protein sequence ID" value="SFU95098.1"/>
    <property type="molecule type" value="Genomic_DNA"/>
</dbReference>
<evidence type="ECO:0000313" key="4">
    <source>
        <dbReference type="EMBL" id="SFU85065.1"/>
    </source>
</evidence>
<dbReference type="PANTHER" id="PTHR46564">
    <property type="entry name" value="TRANSPOSASE"/>
    <property type="match status" value="1"/>
</dbReference>
<dbReference type="NCBIfam" id="NF033545">
    <property type="entry name" value="transpos_IS630"/>
    <property type="match status" value="1"/>
</dbReference>
<evidence type="ECO:0000313" key="10">
    <source>
        <dbReference type="EMBL" id="SFU95376.1"/>
    </source>
</evidence>
<dbReference type="EMBL" id="FPBJ01000020">
    <property type="protein sequence ID" value="SFU71978.1"/>
    <property type="molecule type" value="Genomic_DNA"/>
</dbReference>
<dbReference type="EMBL" id="FPBJ01000027">
    <property type="protein sequence ID" value="SFU80633.1"/>
    <property type="molecule type" value="Genomic_DNA"/>
</dbReference>
<sequence length="170" mass="19520">ADEHARQVFGERIRHHEQAGKQIVYLDESGFEQSMPRTHGYSLKGSRCFGLHDWQHKGRINAIGAIIKNTFVTLSLFAGTINANVFHAWLTQDLLPKLPKGTVIVMDNAPFHKRGDTRKAITDHGCQLEWLPPYSPDLNPIENKWAETKTTRRRERCSIDELFTEHVTYV</sequence>
<organism evidence="11 17">
    <name type="scientific">Xenorhabdus koppenhoeferi</name>
    <dbReference type="NCBI Taxonomy" id="351659"/>
    <lineage>
        <taxon>Bacteria</taxon>
        <taxon>Pseudomonadati</taxon>
        <taxon>Pseudomonadota</taxon>
        <taxon>Gammaproteobacteria</taxon>
        <taxon>Enterobacterales</taxon>
        <taxon>Morganellaceae</taxon>
        <taxon>Xenorhabdus</taxon>
    </lineage>
</organism>
<protein>
    <submittedName>
        <fullName evidence="11">Transposase</fullName>
    </submittedName>
</protein>
<evidence type="ECO:0000313" key="14">
    <source>
        <dbReference type="EMBL" id="SFU98111.1"/>
    </source>
</evidence>
<evidence type="ECO:0000313" key="6">
    <source>
        <dbReference type="EMBL" id="SFU88657.1"/>
    </source>
</evidence>
<reference evidence="17" key="2">
    <citation type="submission" date="2016-10" db="EMBL/GenBank/DDBJ databases">
        <authorList>
            <person name="Varghese N."/>
            <person name="Submissions S."/>
        </authorList>
    </citation>
    <scope>NUCLEOTIDE SEQUENCE [LARGE SCALE GENOMIC DNA]</scope>
    <source>
        <strain evidence="17">DSM 18168</strain>
    </source>
</reference>
<dbReference type="STRING" id="351659.SAMN05421784_12061"/>
<evidence type="ECO:0000313" key="12">
    <source>
        <dbReference type="EMBL" id="SFU96634.1"/>
    </source>
</evidence>
<dbReference type="PANTHER" id="PTHR46564:SF1">
    <property type="entry name" value="TRANSPOSASE"/>
    <property type="match status" value="1"/>
</dbReference>
<dbReference type="InterPro" id="IPR038717">
    <property type="entry name" value="Tc1-like_DDE_dom"/>
</dbReference>
<evidence type="ECO:0000313" key="8">
    <source>
        <dbReference type="EMBL" id="SFU94259.1"/>
    </source>
</evidence>
<dbReference type="RefSeq" id="WP_245759041.1">
    <property type="nucleotide sequence ID" value="NZ_CAWRBG010000006.1"/>
</dbReference>
<gene>
    <name evidence="2" type="ORF">SAMN05421784_12061</name>
    <name evidence="3" type="ORF">SAMN05421784_12746</name>
    <name evidence="4" type="ORF">SAMN05421784_13328</name>
    <name evidence="5" type="ORF">SAMN05421784_13429</name>
    <name evidence="6" type="ORF">SAMN05421784_13849</name>
    <name evidence="7" type="ORF">SAMN05421784_1451</name>
    <name evidence="8" type="ORF">SAMN05421784_1511</name>
    <name evidence="9" type="ORF">SAMN05421784_15411</name>
    <name evidence="10" type="ORF">SAMN05421784_15511</name>
    <name evidence="11" type="ORF">SAMN05421784_15616</name>
    <name evidence="12" type="ORF">SAMN05421784_1621</name>
    <name evidence="13" type="ORF">SAMN05421784_1681</name>
    <name evidence="14" type="ORF">SAMN05421784_1717</name>
    <name evidence="15" type="ORF">SAMN05421784_1761</name>
    <name evidence="16" type="ORF">SAMN05421784_1781</name>
</gene>
<dbReference type="InterPro" id="IPR036397">
    <property type="entry name" value="RNaseH_sf"/>
</dbReference>
<dbReference type="EMBL" id="FPBJ01000033">
    <property type="protein sequence ID" value="SFU85065.1"/>
    <property type="molecule type" value="Genomic_DNA"/>
</dbReference>
<accession>A0A1I7KEG1</accession>
<dbReference type="InterPro" id="IPR047655">
    <property type="entry name" value="Transpos_IS630-like"/>
</dbReference>
<feature type="domain" description="Tc1-like transposase DDE" evidence="1">
    <location>
        <begin position="22"/>
        <end position="156"/>
    </location>
</feature>
<evidence type="ECO:0000313" key="7">
    <source>
        <dbReference type="EMBL" id="SFU91674.1"/>
    </source>
</evidence>
<evidence type="ECO:0000313" key="13">
    <source>
        <dbReference type="EMBL" id="SFU97659.1"/>
    </source>
</evidence>
<dbReference type="SUPFAM" id="SSF53098">
    <property type="entry name" value="Ribonuclease H-like"/>
    <property type="match status" value="1"/>
</dbReference>
<name>A0A1I7KEG1_9GAMM</name>
<dbReference type="AlphaFoldDB" id="A0A1I7KEG1"/>
<dbReference type="EMBL" id="FPBJ01000071">
    <property type="protein sequence ID" value="SFU98111.1"/>
    <property type="molecule type" value="Genomic_DNA"/>
</dbReference>
<evidence type="ECO:0000313" key="15">
    <source>
        <dbReference type="EMBL" id="SFU98376.1"/>
    </source>
</evidence>
<keyword evidence="17" id="KW-1185">Reference proteome</keyword>
<reference evidence="11" key="1">
    <citation type="submission" date="2016-10" db="EMBL/GenBank/DDBJ databases">
        <authorList>
            <person name="de Groot N.N."/>
        </authorList>
    </citation>
    <scope>NUCLEOTIDE SEQUENCE [LARGE SCALE GENOMIC DNA]</scope>
    <source>
        <strain evidence="11">DSM 18168</strain>
    </source>
</reference>
<dbReference type="Proteomes" id="UP000242496">
    <property type="component" value="Unassembled WGS sequence"/>
</dbReference>
<feature type="non-terminal residue" evidence="11">
    <location>
        <position position="1"/>
    </location>
</feature>
<evidence type="ECO:0000313" key="9">
    <source>
        <dbReference type="EMBL" id="SFU95098.1"/>
    </source>
</evidence>
<dbReference type="GO" id="GO:0003676">
    <property type="term" value="F:nucleic acid binding"/>
    <property type="evidence" value="ECO:0007669"/>
    <property type="project" value="InterPro"/>
</dbReference>
<dbReference type="EMBL" id="FPBJ01000056">
    <property type="protein sequence ID" value="SFU95785.1"/>
    <property type="molecule type" value="Genomic_DNA"/>
</dbReference>
<dbReference type="EMBL" id="FPBJ01000068">
    <property type="protein sequence ID" value="SFU97659.1"/>
    <property type="molecule type" value="Genomic_DNA"/>
</dbReference>
<dbReference type="EMBL" id="FPBJ01000062">
    <property type="protein sequence ID" value="SFU96634.1"/>
    <property type="molecule type" value="Genomic_DNA"/>
</dbReference>